<dbReference type="GO" id="GO:0030203">
    <property type="term" value="P:glycosaminoglycan metabolic process"/>
    <property type="evidence" value="ECO:0007669"/>
    <property type="project" value="TreeGrafter"/>
</dbReference>
<dbReference type="PRINTS" id="PR00738">
    <property type="entry name" value="GLHYDRLASE20"/>
</dbReference>
<dbReference type="SMART" id="SM01081">
    <property type="entry name" value="CHB_HEX"/>
    <property type="match status" value="1"/>
</dbReference>
<organism evidence="10 11">
    <name type="scientific">Elysia marginata</name>
    <dbReference type="NCBI Taxonomy" id="1093978"/>
    <lineage>
        <taxon>Eukaryota</taxon>
        <taxon>Metazoa</taxon>
        <taxon>Spiralia</taxon>
        <taxon>Lophotrochozoa</taxon>
        <taxon>Mollusca</taxon>
        <taxon>Gastropoda</taxon>
        <taxon>Heterobranchia</taxon>
        <taxon>Euthyneura</taxon>
        <taxon>Panpulmonata</taxon>
        <taxon>Sacoglossa</taxon>
        <taxon>Placobranchoidea</taxon>
        <taxon>Plakobranchidae</taxon>
        <taxon>Elysia</taxon>
    </lineage>
</organism>
<dbReference type="GO" id="GO:0004563">
    <property type="term" value="F:beta-N-acetylhexosaminidase activity"/>
    <property type="evidence" value="ECO:0007669"/>
    <property type="project" value="UniProtKB-EC"/>
</dbReference>
<comment type="similarity">
    <text evidence="2">Belongs to the glycosyl hydrolase 20 family.</text>
</comment>
<dbReference type="Proteomes" id="UP000762676">
    <property type="component" value="Unassembled WGS sequence"/>
</dbReference>
<keyword evidence="4" id="KW-0378">Hydrolase</keyword>
<dbReference type="Pfam" id="PF02838">
    <property type="entry name" value="Glyco_hydro_20b"/>
    <property type="match status" value="1"/>
</dbReference>
<dbReference type="InterPro" id="IPR029018">
    <property type="entry name" value="Hex-like_dom2"/>
</dbReference>
<dbReference type="InterPro" id="IPR017853">
    <property type="entry name" value="GH"/>
</dbReference>
<dbReference type="PANTHER" id="PTHR22600">
    <property type="entry name" value="BETA-HEXOSAMINIDASE"/>
    <property type="match status" value="1"/>
</dbReference>
<feature type="domain" description="Chitobiase/beta-hexosaminidases N-terminal" evidence="9">
    <location>
        <begin position="316"/>
        <end position="482"/>
    </location>
</feature>
<dbReference type="Gene3D" id="2.60.40.290">
    <property type="match status" value="1"/>
</dbReference>
<reference evidence="10 11" key="1">
    <citation type="journal article" date="2021" name="Elife">
        <title>Chloroplast acquisition without the gene transfer in kleptoplastic sea slugs, Plakobranchus ocellatus.</title>
        <authorList>
            <person name="Maeda T."/>
            <person name="Takahashi S."/>
            <person name="Yoshida T."/>
            <person name="Shimamura S."/>
            <person name="Takaki Y."/>
            <person name="Nagai Y."/>
            <person name="Toyoda A."/>
            <person name="Suzuki Y."/>
            <person name="Arimoto A."/>
            <person name="Ishii H."/>
            <person name="Satoh N."/>
            <person name="Nishiyama T."/>
            <person name="Hasebe M."/>
            <person name="Maruyama T."/>
            <person name="Minagawa J."/>
            <person name="Obokata J."/>
            <person name="Shigenobu S."/>
        </authorList>
    </citation>
    <scope>NUCLEOTIDE SEQUENCE [LARGE SCALE GENOMIC DNA]</scope>
</reference>
<sequence length="906" mass="103417">MVQDWFKLRRNHGKLRRSRNMRIGRAVLTITTTTPRHQSWTLSGRWASSNQQITSTDRKNKEKNFSIFRDNGLNITIQANQKIVDFLDVTFNLHTGLHKPCKKPNDSITYIHKESNHPPSIIKNLPQGIEKRLTNNSSNEKIFEDAAIPYNEAVKKNGHLKALKYAEKKTNTTTKNENKSKEIANEEIKETKTTNRRKRRITWFSPPYSKNVSSNIDKKFFDLLNSCFPPNHKLHKIINKNTVKLSYSCMPNIKQIISSHNKRIINESSNKASTTKFLAVLVSTSRLDPTVDLNYKLPVVSFSYSISQEDLDHFASTIQLNYTVLENSHRGKKLFLAEILLTNTGQRVLPAGGWAIIFSQPYTLEPEKFPYPNGLDMPRFNVRFHYFSGNVYRMTPTSGFRPLVPGRSKAIQLVSEHHCVSRTDVHPNWYFAGPDLQPRIIESTRSESLDFVSSFNMSALWKRNTIPGDKDYDLFNPFTAADRFRRLYVQNLGQAPTPVIPTPVDVSIYNPASTVSVDPATWVIVSSPRLANEARFLSSRLGVRMALRQPSRSFIAFVESDVQLNDASEGQQQQRTRLVMEEAYDLEVNPRLNTITIRARSASGAFNGIQTLLALWSINKTVPETRIRDAPRYRYRGLMVGGQRCHDLTEERCLLPFLGSGPFTGPPASGFYTVADYRDILRYASERHIEVIPEIDMPAHSHAAITAMEARHKRLVTLNFTEAARFLLSDLEDESEYLSIQSFNDGAVNPCLRSTYSFINRVLTSLVSIHRDVSPLRTYNFGGDEVPKGTWEKSPVCAQLRQAGATSQPKRYLASQIANMTSLYNLDLAAWEDGITSQREPMARRDFPNRNVFVYTWNNVWEWGGMKNAYDYANRGFKVVMTPATNLYLDHAYEPDPEERGLFWAT</sequence>
<dbReference type="SUPFAM" id="SSF51445">
    <property type="entry name" value="(Trans)glycosidases"/>
    <property type="match status" value="1"/>
</dbReference>
<evidence type="ECO:0000256" key="6">
    <source>
        <dbReference type="ARBA" id="ARBA00030512"/>
    </source>
</evidence>
<evidence type="ECO:0000256" key="4">
    <source>
        <dbReference type="ARBA" id="ARBA00022801"/>
    </source>
</evidence>
<evidence type="ECO:0000313" key="11">
    <source>
        <dbReference type="Proteomes" id="UP000762676"/>
    </source>
</evidence>
<name>A0AAV4J4K4_9GAST</name>
<dbReference type="InterPro" id="IPR015883">
    <property type="entry name" value="Glyco_hydro_20_cat"/>
</dbReference>
<dbReference type="GO" id="GO:0030247">
    <property type="term" value="F:polysaccharide binding"/>
    <property type="evidence" value="ECO:0007669"/>
    <property type="project" value="InterPro"/>
</dbReference>
<dbReference type="PANTHER" id="PTHR22600:SF57">
    <property type="entry name" value="BETA-N-ACETYLHEXOSAMINIDASE"/>
    <property type="match status" value="1"/>
</dbReference>
<dbReference type="SUPFAM" id="SSF49384">
    <property type="entry name" value="Carbohydrate-binding domain"/>
    <property type="match status" value="1"/>
</dbReference>
<keyword evidence="5" id="KW-0326">Glycosidase</keyword>
<dbReference type="GO" id="GO:0016020">
    <property type="term" value="C:membrane"/>
    <property type="evidence" value="ECO:0007669"/>
    <property type="project" value="TreeGrafter"/>
</dbReference>
<gene>
    <name evidence="10" type="ORF">ElyMa_004967200</name>
</gene>
<dbReference type="Pfam" id="PF03173">
    <property type="entry name" value="CHB_HEX"/>
    <property type="match status" value="1"/>
</dbReference>
<evidence type="ECO:0000256" key="7">
    <source>
        <dbReference type="ARBA" id="ARBA00033000"/>
    </source>
</evidence>
<evidence type="ECO:0000256" key="2">
    <source>
        <dbReference type="ARBA" id="ARBA00006285"/>
    </source>
</evidence>
<dbReference type="InterPro" id="IPR015882">
    <property type="entry name" value="HEX_bac_N"/>
</dbReference>
<dbReference type="InterPro" id="IPR025705">
    <property type="entry name" value="Beta_hexosaminidase_sua/sub"/>
</dbReference>
<accession>A0AAV4J4K4</accession>
<dbReference type="Pfam" id="PF00728">
    <property type="entry name" value="Glyco_hydro_20"/>
    <property type="match status" value="1"/>
</dbReference>
<evidence type="ECO:0000256" key="8">
    <source>
        <dbReference type="PIRSR" id="PIRSR625705-1"/>
    </source>
</evidence>
<comment type="caution">
    <text evidence="10">The sequence shown here is derived from an EMBL/GenBank/DDBJ whole genome shotgun (WGS) entry which is preliminary data.</text>
</comment>
<protein>
    <recommendedName>
        <fullName evidence="3">beta-N-acetylhexosaminidase</fullName>
        <ecNumber evidence="3">3.2.1.52</ecNumber>
    </recommendedName>
    <alternativeName>
        <fullName evidence="6">Beta-N-acetylhexosaminidase</fullName>
    </alternativeName>
    <alternativeName>
        <fullName evidence="7">N-acetyl-beta-glucosaminidase</fullName>
    </alternativeName>
</protein>
<feature type="active site" description="Proton donor" evidence="8">
    <location>
        <position position="785"/>
    </location>
</feature>
<keyword evidence="11" id="KW-1185">Reference proteome</keyword>
<dbReference type="InterPro" id="IPR012291">
    <property type="entry name" value="CBM2_carb-bd_dom_sf"/>
</dbReference>
<evidence type="ECO:0000256" key="5">
    <source>
        <dbReference type="ARBA" id="ARBA00023295"/>
    </source>
</evidence>
<dbReference type="GO" id="GO:0005975">
    <property type="term" value="P:carbohydrate metabolic process"/>
    <property type="evidence" value="ECO:0007669"/>
    <property type="project" value="InterPro"/>
</dbReference>
<evidence type="ECO:0000256" key="3">
    <source>
        <dbReference type="ARBA" id="ARBA00012663"/>
    </source>
</evidence>
<dbReference type="Gene3D" id="3.30.379.10">
    <property type="entry name" value="Chitobiase/beta-hexosaminidase domain 2-like"/>
    <property type="match status" value="1"/>
</dbReference>
<dbReference type="Gene3D" id="3.20.20.80">
    <property type="entry name" value="Glycosidases"/>
    <property type="match status" value="1"/>
</dbReference>
<dbReference type="InterPro" id="IPR008965">
    <property type="entry name" value="CBM2/CBM3_carb-bd_dom_sf"/>
</dbReference>
<dbReference type="SUPFAM" id="SSF55545">
    <property type="entry name" value="beta-N-acetylhexosaminidase-like domain"/>
    <property type="match status" value="1"/>
</dbReference>
<dbReference type="AlphaFoldDB" id="A0AAV4J4K4"/>
<feature type="non-terminal residue" evidence="10">
    <location>
        <position position="906"/>
    </location>
</feature>
<dbReference type="EMBL" id="BMAT01009954">
    <property type="protein sequence ID" value="GFS16873.1"/>
    <property type="molecule type" value="Genomic_DNA"/>
</dbReference>
<evidence type="ECO:0000259" key="9">
    <source>
        <dbReference type="SMART" id="SM01081"/>
    </source>
</evidence>
<comment type="catalytic activity">
    <reaction evidence="1">
        <text>Hydrolysis of terminal non-reducing N-acetyl-D-hexosamine residues in N-acetyl-beta-D-hexosaminides.</text>
        <dbReference type="EC" id="3.2.1.52"/>
    </reaction>
</comment>
<dbReference type="EC" id="3.2.1.52" evidence="3"/>
<evidence type="ECO:0000256" key="1">
    <source>
        <dbReference type="ARBA" id="ARBA00001231"/>
    </source>
</evidence>
<evidence type="ECO:0000313" key="10">
    <source>
        <dbReference type="EMBL" id="GFS16873.1"/>
    </source>
</evidence>
<proteinExistence type="inferred from homology"/>
<dbReference type="InterPro" id="IPR004866">
    <property type="entry name" value="CHB/HEX_N_dom"/>
</dbReference>